<organism evidence="1 2">
    <name type="scientific">Trichonephila inaurata madagascariensis</name>
    <dbReference type="NCBI Taxonomy" id="2747483"/>
    <lineage>
        <taxon>Eukaryota</taxon>
        <taxon>Metazoa</taxon>
        <taxon>Ecdysozoa</taxon>
        <taxon>Arthropoda</taxon>
        <taxon>Chelicerata</taxon>
        <taxon>Arachnida</taxon>
        <taxon>Araneae</taxon>
        <taxon>Araneomorphae</taxon>
        <taxon>Entelegynae</taxon>
        <taxon>Araneoidea</taxon>
        <taxon>Nephilidae</taxon>
        <taxon>Trichonephila</taxon>
        <taxon>Trichonephila inaurata</taxon>
    </lineage>
</organism>
<dbReference type="OrthoDB" id="10614560at2759"/>
<accession>A0A8X6IKQ8</accession>
<sequence length="105" mass="12217">MSVDVTIQFKTGFICPLDFRKQVCLSSHLIAHYLTELQSVVQIVLKKAMQQFEAVRFKVQLVYQTLSQLPRRLSRELLWTVYEYTELPSSHLSTSGMVVQTSVHW</sequence>
<comment type="caution">
    <text evidence="1">The sequence shown here is derived from an EMBL/GenBank/DDBJ whole genome shotgun (WGS) entry which is preliminary data.</text>
</comment>
<evidence type="ECO:0000313" key="2">
    <source>
        <dbReference type="Proteomes" id="UP000886998"/>
    </source>
</evidence>
<dbReference type="EMBL" id="BMAV01026085">
    <property type="protein sequence ID" value="GFS47187.1"/>
    <property type="molecule type" value="Genomic_DNA"/>
</dbReference>
<name>A0A8X6IKQ8_9ARAC</name>
<gene>
    <name evidence="1" type="ORF">TNIN_3071</name>
</gene>
<dbReference type="Proteomes" id="UP000886998">
    <property type="component" value="Unassembled WGS sequence"/>
</dbReference>
<keyword evidence="2" id="KW-1185">Reference proteome</keyword>
<evidence type="ECO:0000313" key="1">
    <source>
        <dbReference type="EMBL" id="GFS47187.1"/>
    </source>
</evidence>
<proteinExistence type="predicted"/>
<protein>
    <submittedName>
        <fullName evidence="1">Uncharacterized protein</fullName>
    </submittedName>
</protein>
<dbReference type="AlphaFoldDB" id="A0A8X6IKQ8"/>
<reference evidence="1" key="1">
    <citation type="submission" date="2020-08" db="EMBL/GenBank/DDBJ databases">
        <title>Multicomponent nature underlies the extraordinary mechanical properties of spider dragline silk.</title>
        <authorList>
            <person name="Kono N."/>
            <person name="Nakamura H."/>
            <person name="Mori M."/>
            <person name="Yoshida Y."/>
            <person name="Ohtoshi R."/>
            <person name="Malay A.D."/>
            <person name="Moran D.A.P."/>
            <person name="Tomita M."/>
            <person name="Numata K."/>
            <person name="Arakawa K."/>
        </authorList>
    </citation>
    <scope>NUCLEOTIDE SEQUENCE</scope>
</reference>